<reference evidence="2" key="1">
    <citation type="submission" date="2021-03" db="EMBL/GenBank/DDBJ databases">
        <title>Evolutionary innovations through gain and loss of genes in the ectomycorrhizal Boletales.</title>
        <authorList>
            <person name="Wu G."/>
            <person name="Miyauchi S."/>
            <person name="Morin E."/>
            <person name="Yang Z.-L."/>
            <person name="Xu J."/>
            <person name="Martin F.M."/>
        </authorList>
    </citation>
    <scope>NUCLEOTIDE SEQUENCE</scope>
    <source>
        <strain evidence="2">BR01</strain>
    </source>
</reference>
<dbReference type="EMBL" id="JAGFBS010000015">
    <property type="protein sequence ID" value="KAG6375170.1"/>
    <property type="molecule type" value="Genomic_DNA"/>
</dbReference>
<dbReference type="Proteomes" id="UP000683000">
    <property type="component" value="Unassembled WGS sequence"/>
</dbReference>
<accession>A0A8I3AA58</accession>
<sequence>MSAHCTKFIAARRSRREHLEHSCLDTSRRSEPAEPQRITGSHLGDVGSHRDVCTTVDGTSSRIKMAFGKNCVLLRPGGRRGWTMLPTHCSVFSRLFIYGEGQASLGRLLANILTRSGDVSMLAWESSPFSSCLPAHITVFGGPATPQLPPPIPDSELEHIITRLNTPSFDLLRLYDRLNKLPTPRFAESRMTLPCIAFLLPPFSSSRTRLGRVYRADTIVFGMVEIRTRHDLARMRSLYLVHPWLDNLMEHGDIHGGDVAPPRHLYGG</sequence>
<comment type="caution">
    <text evidence="2">The sequence shown here is derived from an EMBL/GenBank/DDBJ whole genome shotgun (WGS) entry which is preliminary data.</text>
</comment>
<proteinExistence type="predicted"/>
<keyword evidence="3" id="KW-1185">Reference proteome</keyword>
<feature type="region of interest" description="Disordered" evidence="1">
    <location>
        <begin position="20"/>
        <end position="42"/>
    </location>
</feature>
<dbReference type="AlphaFoldDB" id="A0A8I3AA58"/>
<organism evidence="2 3">
    <name type="scientific">Boletus reticuloceps</name>
    <dbReference type="NCBI Taxonomy" id="495285"/>
    <lineage>
        <taxon>Eukaryota</taxon>
        <taxon>Fungi</taxon>
        <taxon>Dikarya</taxon>
        <taxon>Basidiomycota</taxon>
        <taxon>Agaricomycotina</taxon>
        <taxon>Agaricomycetes</taxon>
        <taxon>Agaricomycetidae</taxon>
        <taxon>Boletales</taxon>
        <taxon>Boletineae</taxon>
        <taxon>Boletaceae</taxon>
        <taxon>Boletoideae</taxon>
        <taxon>Boletus</taxon>
    </lineage>
</organism>
<name>A0A8I3AA58_9AGAM</name>
<evidence type="ECO:0000313" key="2">
    <source>
        <dbReference type="EMBL" id="KAG6375170.1"/>
    </source>
</evidence>
<dbReference type="OrthoDB" id="2691269at2759"/>
<protein>
    <submittedName>
        <fullName evidence="2">Uncharacterized protein</fullName>
    </submittedName>
</protein>
<evidence type="ECO:0000313" key="3">
    <source>
        <dbReference type="Proteomes" id="UP000683000"/>
    </source>
</evidence>
<gene>
    <name evidence="2" type="ORF">JVT61DRAFT_3378</name>
</gene>
<feature type="compositionally biased region" description="Basic and acidic residues" evidence="1">
    <location>
        <begin position="20"/>
        <end position="34"/>
    </location>
</feature>
<evidence type="ECO:0000256" key="1">
    <source>
        <dbReference type="SAM" id="MobiDB-lite"/>
    </source>
</evidence>